<evidence type="ECO:0000313" key="1">
    <source>
        <dbReference type="EMBL" id="KKN22067.1"/>
    </source>
</evidence>
<gene>
    <name evidence="1" type="ORF">LCGC14_0919030</name>
</gene>
<sequence>MIKICRIITNEKIGKKTNFSPKILKNPTTTNKKKKLLEYITIKSVVKIER</sequence>
<dbReference type="AlphaFoldDB" id="A0A0F9PC23"/>
<dbReference type="EMBL" id="LAZR01003095">
    <property type="protein sequence ID" value="KKN22067.1"/>
    <property type="molecule type" value="Genomic_DNA"/>
</dbReference>
<organism evidence="1">
    <name type="scientific">marine sediment metagenome</name>
    <dbReference type="NCBI Taxonomy" id="412755"/>
    <lineage>
        <taxon>unclassified sequences</taxon>
        <taxon>metagenomes</taxon>
        <taxon>ecological metagenomes</taxon>
    </lineage>
</organism>
<reference evidence="1" key="1">
    <citation type="journal article" date="2015" name="Nature">
        <title>Complex archaea that bridge the gap between prokaryotes and eukaryotes.</title>
        <authorList>
            <person name="Spang A."/>
            <person name="Saw J.H."/>
            <person name="Jorgensen S.L."/>
            <person name="Zaremba-Niedzwiedzka K."/>
            <person name="Martijn J."/>
            <person name="Lind A.E."/>
            <person name="van Eijk R."/>
            <person name="Schleper C."/>
            <person name="Guy L."/>
            <person name="Ettema T.J."/>
        </authorList>
    </citation>
    <scope>NUCLEOTIDE SEQUENCE</scope>
</reference>
<accession>A0A0F9PC23</accession>
<name>A0A0F9PC23_9ZZZZ</name>
<protein>
    <submittedName>
        <fullName evidence="1">Uncharacterized protein</fullName>
    </submittedName>
</protein>
<comment type="caution">
    <text evidence="1">The sequence shown here is derived from an EMBL/GenBank/DDBJ whole genome shotgun (WGS) entry which is preliminary data.</text>
</comment>
<proteinExistence type="predicted"/>